<dbReference type="Proteomes" id="UP001392437">
    <property type="component" value="Unassembled WGS sequence"/>
</dbReference>
<dbReference type="InterPro" id="IPR002376">
    <property type="entry name" value="Formyl_transf_N"/>
</dbReference>
<dbReference type="GO" id="GO:0004644">
    <property type="term" value="F:phosphoribosylglycinamide formyltransferase activity"/>
    <property type="evidence" value="ECO:0007669"/>
    <property type="project" value="UniProtKB-EC"/>
</dbReference>
<dbReference type="FunFam" id="3.40.50.170:FF:000009">
    <property type="entry name" value="Phosphoribosylglycinamide formyltransferase (Eurofung)"/>
    <property type="match status" value="1"/>
</dbReference>
<evidence type="ECO:0000256" key="7">
    <source>
        <dbReference type="ARBA" id="ARBA00041324"/>
    </source>
</evidence>
<protein>
    <recommendedName>
        <fullName evidence="3">Phosphoribosylglycinamide formyltransferase</fullName>
        <ecNumber evidence="2">2.1.2.2</ecNumber>
    </recommendedName>
    <alternativeName>
        <fullName evidence="8">5'-phosphoribosylglycinamide transformylase</fullName>
    </alternativeName>
    <alternativeName>
        <fullName evidence="7">GAR transformylase</fullName>
    </alternativeName>
</protein>
<dbReference type="AlphaFoldDB" id="A0AAW0Q9N5"/>
<evidence type="ECO:0000256" key="2">
    <source>
        <dbReference type="ARBA" id="ARBA00012254"/>
    </source>
</evidence>
<dbReference type="InterPro" id="IPR036477">
    <property type="entry name" value="Formyl_transf_N_sf"/>
</dbReference>
<dbReference type="EC" id="2.1.2.2" evidence="2"/>
<evidence type="ECO:0000256" key="4">
    <source>
        <dbReference type="ARBA" id="ARBA00022679"/>
    </source>
</evidence>
<evidence type="ECO:0000256" key="1">
    <source>
        <dbReference type="ARBA" id="ARBA00005054"/>
    </source>
</evidence>
<evidence type="ECO:0000313" key="12">
    <source>
        <dbReference type="Proteomes" id="UP001392437"/>
    </source>
</evidence>
<reference evidence="11 12" key="1">
    <citation type="submission" date="2023-01" db="EMBL/GenBank/DDBJ databases">
        <title>Analysis of 21 Apiospora genomes using comparative genomics revels a genus with tremendous synthesis potential of carbohydrate active enzymes and secondary metabolites.</title>
        <authorList>
            <person name="Sorensen T."/>
        </authorList>
    </citation>
    <scope>NUCLEOTIDE SEQUENCE [LARGE SCALE GENOMIC DNA]</scope>
    <source>
        <strain evidence="11 12">CBS 117206</strain>
    </source>
</reference>
<keyword evidence="5" id="KW-0658">Purine biosynthesis</keyword>
<dbReference type="Gene3D" id="3.40.50.170">
    <property type="entry name" value="Formyl transferase, N-terminal domain"/>
    <property type="match status" value="1"/>
</dbReference>
<organism evidence="11 12">
    <name type="scientific">Apiospora kogelbergensis</name>
    <dbReference type="NCBI Taxonomy" id="1337665"/>
    <lineage>
        <taxon>Eukaryota</taxon>
        <taxon>Fungi</taxon>
        <taxon>Dikarya</taxon>
        <taxon>Ascomycota</taxon>
        <taxon>Pezizomycotina</taxon>
        <taxon>Sordariomycetes</taxon>
        <taxon>Xylariomycetidae</taxon>
        <taxon>Amphisphaeriales</taxon>
        <taxon>Apiosporaceae</taxon>
        <taxon>Apiospora</taxon>
    </lineage>
</organism>
<dbReference type="GO" id="GO:0005737">
    <property type="term" value="C:cytoplasm"/>
    <property type="evidence" value="ECO:0007669"/>
    <property type="project" value="TreeGrafter"/>
</dbReference>
<comment type="similarity">
    <text evidence="6">Belongs to the GART family.</text>
</comment>
<keyword evidence="12" id="KW-1185">Reference proteome</keyword>
<feature type="domain" description="Formyl transferase N-terminal" evidence="10">
    <location>
        <begin position="6"/>
        <end position="208"/>
    </location>
</feature>
<evidence type="ECO:0000256" key="9">
    <source>
        <dbReference type="ARBA" id="ARBA00047664"/>
    </source>
</evidence>
<gene>
    <name evidence="11" type="ORF">PG999_013964</name>
</gene>
<evidence type="ECO:0000259" key="10">
    <source>
        <dbReference type="Pfam" id="PF00551"/>
    </source>
</evidence>
<dbReference type="PANTHER" id="PTHR43369">
    <property type="entry name" value="PHOSPHORIBOSYLGLYCINAMIDE FORMYLTRANSFERASE"/>
    <property type="match status" value="1"/>
</dbReference>
<dbReference type="InterPro" id="IPR004607">
    <property type="entry name" value="GART"/>
</dbReference>
<comment type="catalytic activity">
    <reaction evidence="9">
        <text>N(1)-(5-phospho-beta-D-ribosyl)glycinamide + (6R)-10-formyltetrahydrofolate = N(2)-formyl-N(1)-(5-phospho-beta-D-ribosyl)glycinamide + (6S)-5,6,7,8-tetrahydrofolate + H(+)</text>
        <dbReference type="Rhea" id="RHEA:15053"/>
        <dbReference type="ChEBI" id="CHEBI:15378"/>
        <dbReference type="ChEBI" id="CHEBI:57453"/>
        <dbReference type="ChEBI" id="CHEBI:143788"/>
        <dbReference type="ChEBI" id="CHEBI:147286"/>
        <dbReference type="ChEBI" id="CHEBI:195366"/>
        <dbReference type="EC" id="2.1.2.2"/>
    </reaction>
</comment>
<comment type="caution">
    <text evidence="11">The sequence shown here is derived from an EMBL/GenBank/DDBJ whole genome shotgun (WGS) entry which is preliminary data.</text>
</comment>
<dbReference type="HAMAP" id="MF_01930">
    <property type="entry name" value="PurN"/>
    <property type="match status" value="1"/>
</dbReference>
<evidence type="ECO:0000256" key="3">
    <source>
        <dbReference type="ARBA" id="ARBA00022076"/>
    </source>
</evidence>
<dbReference type="SUPFAM" id="SSF53328">
    <property type="entry name" value="Formyltransferase"/>
    <property type="match status" value="1"/>
</dbReference>
<evidence type="ECO:0000256" key="6">
    <source>
        <dbReference type="ARBA" id="ARBA00038440"/>
    </source>
</evidence>
<dbReference type="CDD" id="cd08645">
    <property type="entry name" value="FMT_core_GART"/>
    <property type="match status" value="1"/>
</dbReference>
<proteinExistence type="inferred from homology"/>
<dbReference type="NCBIfam" id="TIGR00639">
    <property type="entry name" value="PurN"/>
    <property type="match status" value="1"/>
</dbReference>
<dbReference type="EMBL" id="JAQQWP010000011">
    <property type="protein sequence ID" value="KAK8095942.1"/>
    <property type="molecule type" value="Genomic_DNA"/>
</dbReference>
<dbReference type="Pfam" id="PF00551">
    <property type="entry name" value="Formyl_trans_N"/>
    <property type="match status" value="1"/>
</dbReference>
<evidence type="ECO:0000313" key="11">
    <source>
        <dbReference type="EMBL" id="KAK8095942.1"/>
    </source>
</evidence>
<evidence type="ECO:0000256" key="5">
    <source>
        <dbReference type="ARBA" id="ARBA00022755"/>
    </source>
</evidence>
<evidence type="ECO:0000256" key="8">
    <source>
        <dbReference type="ARBA" id="ARBA00041682"/>
    </source>
</evidence>
<name>A0AAW0Q9N5_9PEZI</name>
<accession>A0AAW0Q9N5</accession>
<dbReference type="PROSITE" id="PS00373">
    <property type="entry name" value="GART"/>
    <property type="match status" value="1"/>
</dbReference>
<dbReference type="PANTHER" id="PTHR43369:SF2">
    <property type="entry name" value="PHOSPHORIBOSYLGLYCINAMIDE FORMYLTRANSFERASE"/>
    <property type="match status" value="1"/>
</dbReference>
<dbReference type="InterPro" id="IPR001555">
    <property type="entry name" value="GART_AS"/>
</dbReference>
<keyword evidence="4" id="KW-0808">Transferase</keyword>
<comment type="pathway">
    <text evidence="1">Purine metabolism; IMP biosynthesis via de novo pathway; N(2)-formyl-N(1)-(5-phospho-D-ribosyl)glycinamide from N(1)-(5-phospho-D-ribosyl)glycinamide (10-formyl THF route): step 1/1.</text>
</comment>
<sequence length="223" mass="24569">MATPARISVLCSGNGSNLQALIDACDSKQIPGKIVKVTVNKKNAFATTRAEKAGIPTDYFNLIKDGFQVLGEKDAAKIKEARSKYDDALAQRILKDKPELVVLAGWMHIFSEAFLRPLKKVGISVINLHPALPGKYDGAGAIERAYEDFKAGKLENNTTGLMIHEVIEQVDRGDTILQKPVKIEEGDTLEDLTKRIHGHEHELIVQATALKSQEIVDSRQFQP</sequence>
<dbReference type="GO" id="GO:0006189">
    <property type="term" value="P:'de novo' IMP biosynthetic process"/>
    <property type="evidence" value="ECO:0007669"/>
    <property type="project" value="InterPro"/>
</dbReference>